<name>A0A1G1ZM38_9BACT</name>
<protein>
    <recommendedName>
        <fullName evidence="4">General secretion pathway GspH domain-containing protein</fullName>
    </recommendedName>
</protein>
<sequence>MSQKTSAGFTILEMLVIVSVMALLSAMLLVYNRSGEKQISLFKEQAKVISVILRSKALAIQTFQQATPGCGYGVHFEAGKYWIFRDLPDPTTGCSGSDRKYSGSAENFEVFTLESGLYFSELTLSDILFVPPDPRVFLNPDQAEATITLSTSDNASQVNIKINDAGQVTTQ</sequence>
<keyword evidence="1" id="KW-0472">Membrane</keyword>
<comment type="caution">
    <text evidence="2">The sequence shown here is derived from an EMBL/GenBank/DDBJ whole genome shotgun (WGS) entry which is preliminary data.</text>
</comment>
<proteinExistence type="predicted"/>
<dbReference type="AlphaFoldDB" id="A0A1G1ZM38"/>
<evidence type="ECO:0000256" key="1">
    <source>
        <dbReference type="SAM" id="Phobius"/>
    </source>
</evidence>
<gene>
    <name evidence="2" type="ORF">A3A16_00585</name>
</gene>
<keyword evidence="1" id="KW-1133">Transmembrane helix</keyword>
<feature type="transmembrane region" description="Helical" evidence="1">
    <location>
        <begin position="6"/>
        <end position="31"/>
    </location>
</feature>
<keyword evidence="1" id="KW-0812">Transmembrane</keyword>
<reference evidence="2 3" key="1">
    <citation type="journal article" date="2016" name="Nat. Commun.">
        <title>Thousands of microbial genomes shed light on interconnected biogeochemical processes in an aquifer system.</title>
        <authorList>
            <person name="Anantharaman K."/>
            <person name="Brown C.T."/>
            <person name="Hug L.A."/>
            <person name="Sharon I."/>
            <person name="Castelle C.J."/>
            <person name="Probst A.J."/>
            <person name="Thomas B.C."/>
            <person name="Singh A."/>
            <person name="Wilkins M.J."/>
            <person name="Karaoz U."/>
            <person name="Brodie E.L."/>
            <person name="Williams K.H."/>
            <person name="Hubbard S.S."/>
            <person name="Banfield J.F."/>
        </authorList>
    </citation>
    <scope>NUCLEOTIDE SEQUENCE [LARGE SCALE GENOMIC DNA]</scope>
</reference>
<evidence type="ECO:0008006" key="4">
    <source>
        <dbReference type="Google" id="ProtNLM"/>
    </source>
</evidence>
<evidence type="ECO:0000313" key="2">
    <source>
        <dbReference type="EMBL" id="OGY65176.1"/>
    </source>
</evidence>
<dbReference type="STRING" id="1798407.A3A16_00585"/>
<accession>A0A1G1ZM38</accession>
<evidence type="ECO:0000313" key="3">
    <source>
        <dbReference type="Proteomes" id="UP000177942"/>
    </source>
</evidence>
<organism evidence="2 3">
    <name type="scientific">Candidatus Harrisonbacteria bacterium RIFCSPLOWO2_01_FULL_44_18</name>
    <dbReference type="NCBI Taxonomy" id="1798407"/>
    <lineage>
        <taxon>Bacteria</taxon>
        <taxon>Candidatus Harrisoniibacteriota</taxon>
    </lineage>
</organism>
<dbReference type="Proteomes" id="UP000177942">
    <property type="component" value="Unassembled WGS sequence"/>
</dbReference>
<dbReference type="EMBL" id="MHJJ01000014">
    <property type="protein sequence ID" value="OGY65176.1"/>
    <property type="molecule type" value="Genomic_DNA"/>
</dbReference>